<evidence type="ECO:0000256" key="3">
    <source>
        <dbReference type="ARBA" id="ARBA00022801"/>
    </source>
</evidence>
<gene>
    <name evidence="9" type="ORF">Taro_053382</name>
</gene>
<name>A0A843XMF2_COLES</name>
<accession>A0A843XMF2</accession>
<evidence type="ECO:0000313" key="10">
    <source>
        <dbReference type="Proteomes" id="UP000652761"/>
    </source>
</evidence>
<dbReference type="InterPro" id="IPR038718">
    <property type="entry name" value="SNF2-like_sf"/>
</dbReference>
<dbReference type="GO" id="GO:0005634">
    <property type="term" value="C:nucleus"/>
    <property type="evidence" value="ECO:0007669"/>
    <property type="project" value="UniProtKB-SubCell"/>
</dbReference>
<dbReference type="Pfam" id="PF00176">
    <property type="entry name" value="SNF2-rel_dom"/>
    <property type="match status" value="1"/>
</dbReference>
<dbReference type="SMART" id="SM00490">
    <property type="entry name" value="HELICc"/>
    <property type="match status" value="1"/>
</dbReference>
<dbReference type="InterPro" id="IPR044567">
    <property type="entry name" value="CLSY/DRD1"/>
</dbReference>
<dbReference type="InterPro" id="IPR000330">
    <property type="entry name" value="SNF2_N"/>
</dbReference>
<keyword evidence="5" id="KW-0067">ATP-binding</keyword>
<evidence type="ECO:0000256" key="6">
    <source>
        <dbReference type="ARBA" id="ARBA00023242"/>
    </source>
</evidence>
<dbReference type="PANTHER" id="PTHR45821:SF1">
    <property type="entry name" value="ATP-DEPENDENT HELICASE FAMILY PROTEIN-RELATED"/>
    <property type="match status" value="1"/>
</dbReference>
<evidence type="ECO:0000256" key="1">
    <source>
        <dbReference type="ARBA" id="ARBA00004123"/>
    </source>
</evidence>
<keyword evidence="6" id="KW-0539">Nucleus</keyword>
<keyword evidence="4" id="KW-0347">Helicase</keyword>
<dbReference type="InterPro" id="IPR049730">
    <property type="entry name" value="SNF2/RAD54-like_C"/>
</dbReference>
<sequence>MKPHQVEGFNFLVRNLVGDNPGGCILAHAPGSGKTFMLISFIQSFLAKYPSARPLIILPKGILPTWKREFQLWQVEEIPLLDFYSVKADNRSQQLGVLKRWEENRSILFLGYKQFSNIVCDAKDNITAACQEALLNVPSLLILDEGHTPRNENTNILSTLEKVVTPLKVVLSGTLFQNHVREVFNILNLVRRKFLKRESSRDAVRRILSRASIGFSRRYLKTEMEGTFCDIVEETLQNDDHSRRRASVIQDLREMTQDVLHYYKGDFLDELPGYIDFTVLLNLSSKQKKNIRELRNYEKFKGCAVGSAVYLHPCLKDCVDYAPGDRSARMKDQEIDDLLESIDLQDGVKTKFVLNILSMADTAGEKVLVFSQYILPLRFLERLILRIKGWRSGNETFMISGDTSTEQREKAMEQFNQSSNAKVLFGSIKACGEGISLVGASRVIILDVHLNPSVSRQAIGRAFRPGQTKKVYTYRLVAADSPEERDHHTCFRKELISKMWFEWSEHSGCKDFELESVDIQDSQDIFLDHLPSVEDIKSLYKR</sequence>
<comment type="subcellular location">
    <subcellularLocation>
        <location evidence="1">Nucleus</location>
    </subcellularLocation>
</comment>
<dbReference type="GO" id="GO:0016787">
    <property type="term" value="F:hydrolase activity"/>
    <property type="evidence" value="ECO:0007669"/>
    <property type="project" value="UniProtKB-KW"/>
</dbReference>
<comment type="caution">
    <text evidence="9">The sequence shown here is derived from an EMBL/GenBank/DDBJ whole genome shotgun (WGS) entry which is preliminary data.</text>
</comment>
<dbReference type="SMART" id="SM00487">
    <property type="entry name" value="DEXDc"/>
    <property type="match status" value="1"/>
</dbReference>
<dbReference type="CDD" id="cd18793">
    <property type="entry name" value="SF2_C_SNF"/>
    <property type="match status" value="1"/>
</dbReference>
<keyword evidence="2" id="KW-0547">Nucleotide-binding</keyword>
<dbReference type="Gene3D" id="3.40.50.10810">
    <property type="entry name" value="Tandem AAA-ATPase domain"/>
    <property type="match status" value="1"/>
</dbReference>
<dbReference type="GO" id="GO:0005524">
    <property type="term" value="F:ATP binding"/>
    <property type="evidence" value="ECO:0007669"/>
    <property type="project" value="UniProtKB-KW"/>
</dbReference>
<evidence type="ECO:0000259" key="7">
    <source>
        <dbReference type="PROSITE" id="PS51192"/>
    </source>
</evidence>
<reference evidence="9" key="1">
    <citation type="submission" date="2017-07" db="EMBL/GenBank/DDBJ databases">
        <title>Taro Niue Genome Assembly and Annotation.</title>
        <authorList>
            <person name="Atibalentja N."/>
            <person name="Keating K."/>
            <person name="Fields C.J."/>
        </authorList>
    </citation>
    <scope>NUCLEOTIDE SEQUENCE</scope>
    <source>
        <strain evidence="9">Niue_2</strain>
        <tissue evidence="9">Leaf</tissue>
    </source>
</reference>
<keyword evidence="10" id="KW-1185">Reference proteome</keyword>
<dbReference type="Pfam" id="PF00271">
    <property type="entry name" value="Helicase_C"/>
    <property type="match status" value="1"/>
</dbReference>
<dbReference type="InterPro" id="IPR014001">
    <property type="entry name" value="Helicase_ATP-bd"/>
</dbReference>
<proteinExistence type="predicted"/>
<evidence type="ECO:0000256" key="5">
    <source>
        <dbReference type="ARBA" id="ARBA00022840"/>
    </source>
</evidence>
<dbReference type="PROSITE" id="PS51194">
    <property type="entry name" value="HELICASE_CTER"/>
    <property type="match status" value="1"/>
</dbReference>
<dbReference type="PROSITE" id="PS51192">
    <property type="entry name" value="HELICASE_ATP_BIND_1"/>
    <property type="match status" value="1"/>
</dbReference>
<dbReference type="OrthoDB" id="9900844at2759"/>
<dbReference type="GO" id="GO:0004386">
    <property type="term" value="F:helicase activity"/>
    <property type="evidence" value="ECO:0007669"/>
    <property type="project" value="UniProtKB-KW"/>
</dbReference>
<dbReference type="Gene3D" id="3.40.50.300">
    <property type="entry name" value="P-loop containing nucleotide triphosphate hydrolases"/>
    <property type="match status" value="1"/>
</dbReference>
<evidence type="ECO:0000259" key="8">
    <source>
        <dbReference type="PROSITE" id="PS51194"/>
    </source>
</evidence>
<dbReference type="EMBL" id="NMUH01009746">
    <property type="protein sequence ID" value="MQM20363.1"/>
    <property type="molecule type" value="Genomic_DNA"/>
</dbReference>
<keyword evidence="3" id="KW-0378">Hydrolase</keyword>
<feature type="domain" description="Helicase ATP-binding" evidence="7">
    <location>
        <begin position="15"/>
        <end position="193"/>
    </location>
</feature>
<feature type="domain" description="Helicase C-terminal" evidence="8">
    <location>
        <begin position="355"/>
        <end position="520"/>
    </location>
</feature>
<evidence type="ECO:0000313" key="9">
    <source>
        <dbReference type="EMBL" id="MQM20363.1"/>
    </source>
</evidence>
<dbReference type="Proteomes" id="UP000652761">
    <property type="component" value="Unassembled WGS sequence"/>
</dbReference>
<protein>
    <submittedName>
        <fullName evidence="9">Uncharacterized protein</fullName>
    </submittedName>
</protein>
<evidence type="ECO:0000256" key="2">
    <source>
        <dbReference type="ARBA" id="ARBA00022741"/>
    </source>
</evidence>
<dbReference type="InterPro" id="IPR027417">
    <property type="entry name" value="P-loop_NTPase"/>
</dbReference>
<dbReference type="GO" id="GO:0080188">
    <property type="term" value="P:gene silencing by siRNA-directed DNA methylation"/>
    <property type="evidence" value="ECO:0007669"/>
    <property type="project" value="InterPro"/>
</dbReference>
<organism evidence="9 10">
    <name type="scientific">Colocasia esculenta</name>
    <name type="common">Wild taro</name>
    <name type="synonym">Arum esculentum</name>
    <dbReference type="NCBI Taxonomy" id="4460"/>
    <lineage>
        <taxon>Eukaryota</taxon>
        <taxon>Viridiplantae</taxon>
        <taxon>Streptophyta</taxon>
        <taxon>Embryophyta</taxon>
        <taxon>Tracheophyta</taxon>
        <taxon>Spermatophyta</taxon>
        <taxon>Magnoliopsida</taxon>
        <taxon>Liliopsida</taxon>
        <taxon>Araceae</taxon>
        <taxon>Aroideae</taxon>
        <taxon>Colocasieae</taxon>
        <taxon>Colocasia</taxon>
    </lineage>
</organism>
<dbReference type="PANTHER" id="PTHR45821">
    <property type="entry name" value="SNF2 DOMAIN-CONTAINING PROTEIN CLASSY 2-RELATED"/>
    <property type="match status" value="1"/>
</dbReference>
<dbReference type="SUPFAM" id="SSF52540">
    <property type="entry name" value="P-loop containing nucleoside triphosphate hydrolases"/>
    <property type="match status" value="2"/>
</dbReference>
<evidence type="ECO:0000256" key="4">
    <source>
        <dbReference type="ARBA" id="ARBA00022806"/>
    </source>
</evidence>
<dbReference type="InterPro" id="IPR001650">
    <property type="entry name" value="Helicase_C-like"/>
</dbReference>
<dbReference type="AlphaFoldDB" id="A0A843XMF2"/>